<evidence type="ECO:0000313" key="2">
    <source>
        <dbReference type="Proteomes" id="UP001283361"/>
    </source>
</evidence>
<sequence>MSAKRYISMYTKPFEVDIRILRSRIDPIVPGDASCAFVRVCSEAWNEMKKLNASEIPSRSETIRRH</sequence>
<dbReference type="EMBL" id="JAWDGP010000840">
    <property type="protein sequence ID" value="KAK3796807.1"/>
    <property type="molecule type" value="Genomic_DNA"/>
</dbReference>
<name>A0AAE1AZM6_9GAST</name>
<dbReference type="AlphaFoldDB" id="A0AAE1AZM6"/>
<accession>A0AAE1AZM6</accession>
<proteinExistence type="predicted"/>
<protein>
    <submittedName>
        <fullName evidence="1">Uncharacterized protein</fullName>
    </submittedName>
</protein>
<dbReference type="Proteomes" id="UP001283361">
    <property type="component" value="Unassembled WGS sequence"/>
</dbReference>
<evidence type="ECO:0000313" key="1">
    <source>
        <dbReference type="EMBL" id="KAK3796807.1"/>
    </source>
</evidence>
<organism evidence="1 2">
    <name type="scientific">Elysia crispata</name>
    <name type="common">lettuce slug</name>
    <dbReference type="NCBI Taxonomy" id="231223"/>
    <lineage>
        <taxon>Eukaryota</taxon>
        <taxon>Metazoa</taxon>
        <taxon>Spiralia</taxon>
        <taxon>Lophotrochozoa</taxon>
        <taxon>Mollusca</taxon>
        <taxon>Gastropoda</taxon>
        <taxon>Heterobranchia</taxon>
        <taxon>Euthyneura</taxon>
        <taxon>Panpulmonata</taxon>
        <taxon>Sacoglossa</taxon>
        <taxon>Placobranchoidea</taxon>
        <taxon>Plakobranchidae</taxon>
        <taxon>Elysia</taxon>
    </lineage>
</organism>
<keyword evidence="2" id="KW-1185">Reference proteome</keyword>
<reference evidence="1" key="1">
    <citation type="journal article" date="2023" name="G3 (Bethesda)">
        <title>A reference genome for the long-term kleptoplast-retaining sea slug Elysia crispata morphotype clarki.</title>
        <authorList>
            <person name="Eastman K.E."/>
            <person name="Pendleton A.L."/>
            <person name="Shaikh M.A."/>
            <person name="Suttiyut T."/>
            <person name="Ogas R."/>
            <person name="Tomko P."/>
            <person name="Gavelis G."/>
            <person name="Widhalm J.R."/>
            <person name="Wisecaver J.H."/>
        </authorList>
    </citation>
    <scope>NUCLEOTIDE SEQUENCE</scope>
    <source>
        <strain evidence="1">ECLA1</strain>
    </source>
</reference>
<comment type="caution">
    <text evidence="1">The sequence shown here is derived from an EMBL/GenBank/DDBJ whole genome shotgun (WGS) entry which is preliminary data.</text>
</comment>
<gene>
    <name evidence="1" type="ORF">RRG08_040867</name>
</gene>